<name>A0A6G1B433_CROCR</name>
<comment type="caution">
    <text evidence="4">The sequence shown here is derived from an EMBL/GenBank/DDBJ whole genome shotgun (WGS) entry which is preliminary data.</text>
</comment>
<sequence>CGRDKVVARRIKGGVLGAQLPSESLLPSHVGLTGQRQLPSTMKLLSVLVLVALPLYCFAGSGCLLLKQVVSKAIDPQVSISEYQNFLEDFAQTPEKQQAVADLKQCYLNQSDETLKNFGDMV</sequence>
<dbReference type="PROSITE" id="PS51311">
    <property type="entry name" value="SCGB"/>
    <property type="match status" value="1"/>
</dbReference>
<dbReference type="InterPro" id="IPR016126">
    <property type="entry name" value="Secretoglobin"/>
</dbReference>
<evidence type="ECO:0000256" key="2">
    <source>
        <dbReference type="ARBA" id="ARBA00022525"/>
    </source>
</evidence>
<dbReference type="GO" id="GO:0030521">
    <property type="term" value="P:androgen receptor signaling pathway"/>
    <property type="evidence" value="ECO:0007669"/>
    <property type="project" value="TreeGrafter"/>
</dbReference>
<dbReference type="EMBL" id="VOAJ01002531">
    <property type="protein sequence ID" value="KAF0882487.1"/>
    <property type="molecule type" value="Genomic_DNA"/>
</dbReference>
<dbReference type="SUPFAM" id="SSF48201">
    <property type="entry name" value="Uteroglobin-like"/>
    <property type="match status" value="1"/>
</dbReference>
<keyword evidence="2" id="KW-0964">Secreted</keyword>
<accession>A0A6G1B433</accession>
<keyword evidence="3" id="KW-1133">Transmembrane helix</keyword>
<evidence type="ECO:0000313" key="4">
    <source>
        <dbReference type="EMBL" id="KAF0882487.1"/>
    </source>
</evidence>
<feature type="non-terminal residue" evidence="4">
    <location>
        <position position="1"/>
    </location>
</feature>
<dbReference type="GO" id="GO:0005615">
    <property type="term" value="C:extracellular space"/>
    <property type="evidence" value="ECO:0007669"/>
    <property type="project" value="TreeGrafter"/>
</dbReference>
<dbReference type="PANTHER" id="PTHR14037:SF4">
    <property type="entry name" value="MAMMAGLOBIN-B"/>
    <property type="match status" value="1"/>
</dbReference>
<dbReference type="AlphaFoldDB" id="A0A6G1B433"/>
<dbReference type="Proteomes" id="UP000475037">
    <property type="component" value="Unassembled WGS sequence"/>
</dbReference>
<keyword evidence="5" id="KW-1185">Reference proteome</keyword>
<feature type="transmembrane region" description="Helical" evidence="3">
    <location>
        <begin position="44"/>
        <end position="66"/>
    </location>
</feature>
<keyword evidence="3" id="KW-0472">Membrane</keyword>
<feature type="non-terminal residue" evidence="4">
    <location>
        <position position="122"/>
    </location>
</feature>
<gene>
    <name evidence="4" type="primary">Asrgl1_0</name>
    <name evidence="4" type="ORF">FOF47_R06587</name>
</gene>
<dbReference type="Pfam" id="PF01099">
    <property type="entry name" value="Uteroglobin"/>
    <property type="match status" value="1"/>
</dbReference>
<evidence type="ECO:0000256" key="3">
    <source>
        <dbReference type="SAM" id="Phobius"/>
    </source>
</evidence>
<protein>
    <submittedName>
        <fullName evidence="4">ASGL1 asparaginase</fullName>
    </submittedName>
</protein>
<dbReference type="InterPro" id="IPR035960">
    <property type="entry name" value="Secretoglobin_sf"/>
</dbReference>
<comment type="subcellular location">
    <subcellularLocation>
        <location evidence="1">Secreted</location>
    </subcellularLocation>
</comment>
<evidence type="ECO:0000313" key="5">
    <source>
        <dbReference type="Proteomes" id="UP000475037"/>
    </source>
</evidence>
<keyword evidence="3" id="KW-0812">Transmembrane</keyword>
<proteinExistence type="predicted"/>
<dbReference type="PANTHER" id="PTHR14037">
    <property type="entry name" value="MAMMAGLOBIN-RELATED"/>
    <property type="match status" value="1"/>
</dbReference>
<evidence type="ECO:0000256" key="1">
    <source>
        <dbReference type="ARBA" id="ARBA00004613"/>
    </source>
</evidence>
<reference evidence="4 5" key="1">
    <citation type="submission" date="2019-11" db="EMBL/GenBank/DDBJ databases">
        <authorList>
            <person name="Yang C."/>
            <person name="Li F."/>
        </authorList>
    </citation>
    <scope>NUCLEOTIDE SEQUENCE [LARGE SCALE GENOMIC DNA]</scope>
    <source>
        <strain evidence="4">KB4526</strain>
        <tissue evidence="4">Muscle</tissue>
    </source>
</reference>
<organism evidence="4 5">
    <name type="scientific">Crocuta crocuta</name>
    <name type="common">Spotted hyena</name>
    <dbReference type="NCBI Taxonomy" id="9678"/>
    <lineage>
        <taxon>Eukaryota</taxon>
        <taxon>Metazoa</taxon>
        <taxon>Chordata</taxon>
        <taxon>Craniata</taxon>
        <taxon>Vertebrata</taxon>
        <taxon>Euteleostomi</taxon>
        <taxon>Mammalia</taxon>
        <taxon>Eutheria</taxon>
        <taxon>Laurasiatheria</taxon>
        <taxon>Carnivora</taxon>
        <taxon>Feliformia</taxon>
        <taxon>Hyaenidae</taxon>
        <taxon>Crocuta</taxon>
    </lineage>
</organism>